<accession>A0A8S2XQL7</accession>
<evidence type="ECO:0000313" key="1">
    <source>
        <dbReference type="EMBL" id="CAF4515232.1"/>
    </source>
</evidence>
<dbReference type="AlphaFoldDB" id="A0A8S2XQL7"/>
<protein>
    <submittedName>
        <fullName evidence="1">Uncharacterized protein</fullName>
    </submittedName>
</protein>
<feature type="non-terminal residue" evidence="1">
    <location>
        <position position="1"/>
    </location>
</feature>
<comment type="caution">
    <text evidence="1">The sequence shown here is derived from an EMBL/GenBank/DDBJ whole genome shotgun (WGS) entry which is preliminary data.</text>
</comment>
<dbReference type="Proteomes" id="UP000682733">
    <property type="component" value="Unassembled WGS sequence"/>
</dbReference>
<feature type="non-terminal residue" evidence="1">
    <location>
        <position position="105"/>
    </location>
</feature>
<evidence type="ECO:0000313" key="2">
    <source>
        <dbReference type="Proteomes" id="UP000682733"/>
    </source>
</evidence>
<reference evidence="1" key="1">
    <citation type="submission" date="2021-02" db="EMBL/GenBank/DDBJ databases">
        <authorList>
            <person name="Nowell W R."/>
        </authorList>
    </citation>
    <scope>NUCLEOTIDE SEQUENCE</scope>
</reference>
<gene>
    <name evidence="1" type="ORF">TMI583_LOCUS48497</name>
</gene>
<dbReference type="EMBL" id="CAJOBA010099495">
    <property type="protein sequence ID" value="CAF4515232.1"/>
    <property type="molecule type" value="Genomic_DNA"/>
</dbReference>
<name>A0A8S2XQL7_9BILA</name>
<proteinExistence type="predicted"/>
<sequence length="105" mass="12308">QLEKNFNNLNIECEICVTAVQNFLHTVNDKCIQRSIDQLNEQRLKISEQINISINHNQQLSSRFNSLILFQQEIETNLNSIEHEIDQCLISTTETFLDQSRECLQ</sequence>
<organism evidence="1 2">
    <name type="scientific">Didymodactylos carnosus</name>
    <dbReference type="NCBI Taxonomy" id="1234261"/>
    <lineage>
        <taxon>Eukaryota</taxon>
        <taxon>Metazoa</taxon>
        <taxon>Spiralia</taxon>
        <taxon>Gnathifera</taxon>
        <taxon>Rotifera</taxon>
        <taxon>Eurotatoria</taxon>
        <taxon>Bdelloidea</taxon>
        <taxon>Philodinida</taxon>
        <taxon>Philodinidae</taxon>
        <taxon>Didymodactylos</taxon>
    </lineage>
</organism>